<dbReference type="NCBIfam" id="TIGR02772">
    <property type="entry name" value="Ku_bact"/>
    <property type="match status" value="1"/>
</dbReference>
<keyword evidence="2" id="KW-0227">DNA damage</keyword>
<comment type="function">
    <text evidence="2">With LigD forms a non-homologous end joining (NHEJ) DNA repair enzyme, which repairs dsDNA breaks with reduced fidelity. Binds linear dsDNA with 5'- and 3'- overhangs but not closed circular dsDNA nor ssDNA. Recruits and stimulates the ligase activity of LigD.</text>
</comment>
<reference evidence="5 6" key="1">
    <citation type="submission" date="2016-04" db="EMBL/GenBank/DDBJ databases">
        <authorList>
            <person name="Evans L.H."/>
            <person name="Alamgir A."/>
            <person name="Owens N."/>
            <person name="Weber N.D."/>
            <person name="Virtaneva K."/>
            <person name="Barbian K."/>
            <person name="Babar A."/>
            <person name="Rosenke K."/>
        </authorList>
    </citation>
    <scope>NUCLEOTIDE SEQUENCE [LARGE SCALE GENOMIC DNA]</scope>
    <source>
        <strain evidence="5 6">LMa1</strain>
    </source>
</reference>
<dbReference type="InterPro" id="IPR006164">
    <property type="entry name" value="DNA_bd_Ku70/Ku80"/>
</dbReference>
<feature type="region of interest" description="Disordered" evidence="3">
    <location>
        <begin position="255"/>
        <end position="295"/>
    </location>
</feature>
<dbReference type="PANTHER" id="PTHR41251">
    <property type="entry name" value="NON-HOMOLOGOUS END JOINING PROTEIN KU"/>
    <property type="match status" value="1"/>
</dbReference>
<feature type="domain" description="Ku" evidence="4">
    <location>
        <begin position="52"/>
        <end position="180"/>
    </location>
</feature>
<dbReference type="Gene3D" id="2.40.290.10">
    <property type="match status" value="1"/>
</dbReference>
<accession>A0A1B7LFS9</accession>
<keyword evidence="2" id="KW-0233">DNA recombination</keyword>
<dbReference type="InterPro" id="IPR016194">
    <property type="entry name" value="SPOC-like_C_dom_sf"/>
</dbReference>
<dbReference type="GO" id="GO:0006303">
    <property type="term" value="P:double-strand break repair via nonhomologous end joining"/>
    <property type="evidence" value="ECO:0007669"/>
    <property type="project" value="UniProtKB-UniRule"/>
</dbReference>
<dbReference type="PIRSF" id="PIRSF006493">
    <property type="entry name" value="Prok_Ku"/>
    <property type="match status" value="1"/>
</dbReference>
<evidence type="ECO:0000313" key="5">
    <source>
        <dbReference type="EMBL" id="OAT83578.1"/>
    </source>
</evidence>
<dbReference type="EMBL" id="LYVF01000106">
    <property type="protein sequence ID" value="OAT83578.1"/>
    <property type="molecule type" value="Genomic_DNA"/>
</dbReference>
<dbReference type="GO" id="GO:0003690">
    <property type="term" value="F:double-stranded DNA binding"/>
    <property type="evidence" value="ECO:0007669"/>
    <property type="project" value="UniProtKB-UniRule"/>
</dbReference>
<dbReference type="CDD" id="cd00789">
    <property type="entry name" value="KU_like"/>
    <property type="match status" value="1"/>
</dbReference>
<keyword evidence="6" id="KW-1185">Reference proteome</keyword>
<dbReference type="Proteomes" id="UP000078532">
    <property type="component" value="Unassembled WGS sequence"/>
</dbReference>
<evidence type="ECO:0000256" key="1">
    <source>
        <dbReference type="ARBA" id="ARBA00023125"/>
    </source>
</evidence>
<dbReference type="PANTHER" id="PTHR41251:SF1">
    <property type="entry name" value="NON-HOMOLOGOUS END JOINING PROTEIN KU"/>
    <property type="match status" value="1"/>
</dbReference>
<evidence type="ECO:0000256" key="3">
    <source>
        <dbReference type="SAM" id="MobiDB-lite"/>
    </source>
</evidence>
<comment type="similarity">
    <text evidence="2">Belongs to the prokaryotic Ku family.</text>
</comment>
<gene>
    <name evidence="2" type="primary">ku</name>
    <name evidence="5" type="ORF">A6M21_07775</name>
</gene>
<dbReference type="SMART" id="SM00559">
    <property type="entry name" value="Ku78"/>
    <property type="match status" value="1"/>
</dbReference>
<dbReference type="AlphaFoldDB" id="A0A1B7LFS9"/>
<dbReference type="HAMAP" id="MF_01875">
    <property type="entry name" value="Prokaryotic_Ku"/>
    <property type="match status" value="1"/>
</dbReference>
<dbReference type="GO" id="GO:0006310">
    <property type="term" value="P:DNA recombination"/>
    <property type="evidence" value="ECO:0007669"/>
    <property type="project" value="UniProtKB-KW"/>
</dbReference>
<protein>
    <recommendedName>
        <fullName evidence="2">Non-homologous end joining protein Ku</fullName>
    </recommendedName>
</protein>
<evidence type="ECO:0000313" key="6">
    <source>
        <dbReference type="Proteomes" id="UP000078532"/>
    </source>
</evidence>
<comment type="subunit">
    <text evidence="2">Homodimer. Interacts with LigD.</text>
</comment>
<organism evidence="5 6">
    <name type="scientific">Desulfotomaculum copahuensis</name>
    <dbReference type="NCBI Taxonomy" id="1838280"/>
    <lineage>
        <taxon>Bacteria</taxon>
        <taxon>Bacillati</taxon>
        <taxon>Bacillota</taxon>
        <taxon>Clostridia</taxon>
        <taxon>Eubacteriales</taxon>
        <taxon>Desulfotomaculaceae</taxon>
        <taxon>Desulfotomaculum</taxon>
    </lineage>
</organism>
<keyword evidence="1 2" id="KW-0238">DNA-binding</keyword>
<comment type="caution">
    <text evidence="5">The sequence shown here is derived from an EMBL/GenBank/DDBJ whole genome shotgun (WGS) entry which is preliminary data.</text>
</comment>
<evidence type="ECO:0000259" key="4">
    <source>
        <dbReference type="SMART" id="SM00559"/>
    </source>
</evidence>
<dbReference type="OrthoDB" id="9795084at2"/>
<proteinExistence type="inferred from homology"/>
<dbReference type="Pfam" id="PF02735">
    <property type="entry name" value="Ku"/>
    <property type="match status" value="1"/>
</dbReference>
<dbReference type="RefSeq" id="WP_066667430.1">
    <property type="nucleotide sequence ID" value="NZ_LYVF01000106.1"/>
</dbReference>
<dbReference type="SUPFAM" id="SSF100939">
    <property type="entry name" value="SPOC domain-like"/>
    <property type="match status" value="1"/>
</dbReference>
<dbReference type="STRING" id="1838280.A6M21_07775"/>
<evidence type="ECO:0000256" key="2">
    <source>
        <dbReference type="HAMAP-Rule" id="MF_01875"/>
    </source>
</evidence>
<sequence>MRPVWKGAVSFGLVYVPVKMFTATEKKDVKFNYLHVKCNTPIQYRRYCSACDQDVPMEEIVRGYQYEKGRYVVLREGDLEVLPPGGPHNVEILDFVDLARIDPVYYDKAYYLAPAAGGEKVYALLKRAMQETGKAAVARVAIRSKVSLAVLRAAGETLSMSTMFYPDEVRDAGAIEEVHYQVELSENEIKMAVSLIERLSAPFEPQKYTDTRRQALMDLIQARVAGEAMVAPAAPEAAKVVDLMEALKASIDLAQSKRDAAGAQAGEKGGRPARRKKSGNEATVTGNPGRRRKSS</sequence>
<dbReference type="InterPro" id="IPR009187">
    <property type="entry name" value="Prok_Ku"/>
</dbReference>
<name>A0A1B7LFS9_9FIRM</name>
<keyword evidence="2" id="KW-0234">DNA repair</keyword>